<reference evidence="3" key="1">
    <citation type="submission" date="2021-02" db="EMBL/GenBank/DDBJ databases">
        <title>Fulvivirga sp. S481 isolated from sea water.</title>
        <authorList>
            <person name="Bae S.S."/>
            <person name="Baek K."/>
        </authorList>
    </citation>
    <scope>NUCLEOTIDE SEQUENCE</scope>
    <source>
        <strain evidence="3">S481</strain>
    </source>
</reference>
<dbReference type="Gene3D" id="3.40.50.620">
    <property type="entry name" value="HUPs"/>
    <property type="match status" value="2"/>
</dbReference>
<protein>
    <submittedName>
        <fullName evidence="3">Universal stress protein</fullName>
    </submittedName>
</protein>
<dbReference type="KEGG" id="fuv:JR347_03260"/>
<evidence type="ECO:0000256" key="1">
    <source>
        <dbReference type="ARBA" id="ARBA00008791"/>
    </source>
</evidence>
<name>A0A974WGJ5_9BACT</name>
<evidence type="ECO:0000313" key="3">
    <source>
        <dbReference type="EMBL" id="QSE98114.1"/>
    </source>
</evidence>
<dbReference type="CDD" id="cd00293">
    <property type="entry name" value="USP-like"/>
    <property type="match status" value="2"/>
</dbReference>
<dbReference type="Proteomes" id="UP000662783">
    <property type="component" value="Chromosome"/>
</dbReference>
<dbReference type="PRINTS" id="PR01438">
    <property type="entry name" value="UNVRSLSTRESS"/>
</dbReference>
<keyword evidence="4" id="KW-1185">Reference proteome</keyword>
<feature type="domain" description="UspA" evidence="2">
    <location>
        <begin position="148"/>
        <end position="289"/>
    </location>
</feature>
<comment type="similarity">
    <text evidence="1">Belongs to the universal stress protein A family.</text>
</comment>
<dbReference type="SUPFAM" id="SSF52402">
    <property type="entry name" value="Adenine nucleotide alpha hydrolases-like"/>
    <property type="match status" value="2"/>
</dbReference>
<dbReference type="PANTHER" id="PTHR46268:SF6">
    <property type="entry name" value="UNIVERSAL STRESS PROTEIN UP12"/>
    <property type="match status" value="1"/>
</dbReference>
<accession>A0A974WGJ5</accession>
<evidence type="ECO:0000259" key="2">
    <source>
        <dbReference type="Pfam" id="PF00582"/>
    </source>
</evidence>
<proteinExistence type="inferred from homology"/>
<feature type="domain" description="UspA" evidence="2">
    <location>
        <begin position="4"/>
        <end position="136"/>
    </location>
</feature>
<dbReference type="Pfam" id="PF00582">
    <property type="entry name" value="Usp"/>
    <property type="match status" value="2"/>
</dbReference>
<sequence length="304" mass="33674">MHPIKRVLVALDLTDIDQYVISYTSLLTEVLGIDKVYFLHVAENLELPKAIVEKYPGLMAPADESLEDIIKDKLSQYYKGEAETSVEVMEGNAEDKILRWSKIKEIDLIVVGKKSSLKGSGLLPNRLAKIGHCSLLAVTEKMPPKSLTKILVPVDFSSSSKFALKEALGLAKKSKAKIILHNTYKVPWGYHSTGKSYEEFADIMKQNSEKDARKFMKELGVENESCSISLVLDNDDEPSDKIYSDANSHNADIIVMGSKGRTGLANILLGSIADKVLMRKGDIPVLVVKNKKQNLGILEALMRI</sequence>
<dbReference type="AlphaFoldDB" id="A0A974WGJ5"/>
<evidence type="ECO:0000313" key="4">
    <source>
        <dbReference type="Proteomes" id="UP000662783"/>
    </source>
</evidence>
<dbReference type="InterPro" id="IPR006016">
    <property type="entry name" value="UspA"/>
</dbReference>
<dbReference type="InterPro" id="IPR014729">
    <property type="entry name" value="Rossmann-like_a/b/a_fold"/>
</dbReference>
<dbReference type="InterPro" id="IPR006015">
    <property type="entry name" value="Universal_stress_UspA"/>
</dbReference>
<dbReference type="PANTHER" id="PTHR46268">
    <property type="entry name" value="STRESS RESPONSE PROTEIN NHAX"/>
    <property type="match status" value="1"/>
</dbReference>
<dbReference type="EMBL" id="CP070608">
    <property type="protein sequence ID" value="QSE98114.1"/>
    <property type="molecule type" value="Genomic_DNA"/>
</dbReference>
<organism evidence="3 4">
    <name type="scientific">Fulvivirga lutea</name>
    <dbReference type="NCBI Taxonomy" id="2810512"/>
    <lineage>
        <taxon>Bacteria</taxon>
        <taxon>Pseudomonadati</taxon>
        <taxon>Bacteroidota</taxon>
        <taxon>Cytophagia</taxon>
        <taxon>Cytophagales</taxon>
        <taxon>Fulvivirgaceae</taxon>
        <taxon>Fulvivirga</taxon>
    </lineage>
</organism>
<dbReference type="RefSeq" id="WP_205722622.1">
    <property type="nucleotide sequence ID" value="NZ_CP070608.1"/>
</dbReference>
<gene>
    <name evidence="3" type="ORF">JR347_03260</name>
</gene>